<evidence type="ECO:0000259" key="1">
    <source>
        <dbReference type="PROSITE" id="PS50910"/>
    </source>
</evidence>
<organism evidence="2">
    <name type="scientific">Caldiarchaeum subterraneum</name>
    <dbReference type="NCBI Taxonomy" id="311458"/>
    <lineage>
        <taxon>Archaea</taxon>
        <taxon>Nitrososphaerota</taxon>
        <taxon>Candidatus Caldarchaeales</taxon>
        <taxon>Candidatus Caldarchaeaceae</taxon>
        <taxon>Candidatus Caldarchaeum</taxon>
    </lineage>
</organism>
<dbReference type="Gene3D" id="1.20.120.330">
    <property type="entry name" value="Nucleotidyltransferases domain 2"/>
    <property type="match status" value="1"/>
</dbReference>
<protein>
    <submittedName>
        <fullName evidence="2">HEPN domain-containing protein</fullName>
    </submittedName>
</protein>
<accession>A0A7J3VU20</accession>
<gene>
    <name evidence="2" type="ORF">ENM31_04010</name>
</gene>
<comment type="caution">
    <text evidence="2">The sequence shown here is derived from an EMBL/GenBank/DDBJ whole genome shotgun (WGS) entry which is preliminary data.</text>
</comment>
<evidence type="ECO:0000313" key="2">
    <source>
        <dbReference type="EMBL" id="HHM44443.1"/>
    </source>
</evidence>
<dbReference type="PROSITE" id="PS50910">
    <property type="entry name" value="HEPN"/>
    <property type="match status" value="1"/>
</dbReference>
<sequence>MGKEHHYNVPHAEEVALLRSRAKSFLARAEDSLAEGDYDIASFLAEQSLQLYLKSILLEELGDFPRTHSISFLIQQIRKIPNRQQLTVLLEKRSDIIRLMEDVYIASRYLPRRYSEEDARLLVNAAKEVLRFGMVL</sequence>
<feature type="domain" description="HEPN" evidence="1">
    <location>
        <begin position="19"/>
        <end position="129"/>
    </location>
</feature>
<name>A0A7J3VU20_CALS0</name>
<dbReference type="AlphaFoldDB" id="A0A7J3VU20"/>
<dbReference type="Pfam" id="PF05168">
    <property type="entry name" value="HEPN"/>
    <property type="match status" value="1"/>
</dbReference>
<reference evidence="2" key="1">
    <citation type="journal article" date="2020" name="mSystems">
        <title>Genome- and Community-Level Interaction Insights into Carbon Utilization and Element Cycling Functions of Hydrothermarchaeota in Hydrothermal Sediment.</title>
        <authorList>
            <person name="Zhou Z."/>
            <person name="Liu Y."/>
            <person name="Xu W."/>
            <person name="Pan J."/>
            <person name="Luo Z.H."/>
            <person name="Li M."/>
        </authorList>
    </citation>
    <scope>NUCLEOTIDE SEQUENCE [LARGE SCALE GENOMIC DNA]</scope>
    <source>
        <strain evidence="2">SpSt-1074</strain>
    </source>
</reference>
<dbReference type="EMBL" id="DRXH01000138">
    <property type="protein sequence ID" value="HHM44443.1"/>
    <property type="molecule type" value="Genomic_DNA"/>
</dbReference>
<proteinExistence type="predicted"/>
<dbReference type="SMART" id="SM00748">
    <property type="entry name" value="HEPN"/>
    <property type="match status" value="1"/>
</dbReference>
<dbReference type="SUPFAM" id="SSF81593">
    <property type="entry name" value="Nucleotidyltransferase substrate binding subunit/domain"/>
    <property type="match status" value="1"/>
</dbReference>
<dbReference type="InterPro" id="IPR007842">
    <property type="entry name" value="HEPN_dom"/>
</dbReference>